<dbReference type="PANTHER" id="PTHR42886">
    <property type="entry name" value="RE40534P-RELATED"/>
    <property type="match status" value="1"/>
</dbReference>
<dbReference type="PANTHER" id="PTHR42886:SF38">
    <property type="entry name" value="ALPHA_BETA-HYDROLASES SUPERFAMILY PROTEIN"/>
    <property type="match status" value="1"/>
</dbReference>
<organism evidence="3 4">
    <name type="scientific">Kingdonia uniflora</name>
    <dbReference type="NCBI Taxonomy" id="39325"/>
    <lineage>
        <taxon>Eukaryota</taxon>
        <taxon>Viridiplantae</taxon>
        <taxon>Streptophyta</taxon>
        <taxon>Embryophyta</taxon>
        <taxon>Tracheophyta</taxon>
        <taxon>Spermatophyta</taxon>
        <taxon>Magnoliopsida</taxon>
        <taxon>Ranunculales</taxon>
        <taxon>Circaeasteraceae</taxon>
        <taxon>Kingdonia</taxon>
    </lineage>
</organism>
<comment type="caution">
    <text evidence="3">The sequence shown here is derived from an EMBL/GenBank/DDBJ whole genome shotgun (WGS) entry which is preliminary data.</text>
</comment>
<accession>A0A7J7NRN3</accession>
<dbReference type="Proteomes" id="UP000541444">
    <property type="component" value="Unassembled WGS sequence"/>
</dbReference>
<keyword evidence="4" id="KW-1185">Reference proteome</keyword>
<dbReference type="Gene3D" id="3.40.50.1820">
    <property type="entry name" value="alpha/beta hydrolase"/>
    <property type="match status" value="1"/>
</dbReference>
<dbReference type="InterPro" id="IPR022742">
    <property type="entry name" value="Hydrolase_4"/>
</dbReference>
<name>A0A7J7NRN3_9MAGN</name>
<dbReference type="EMBL" id="JACGCM010000631">
    <property type="protein sequence ID" value="KAF6169578.1"/>
    <property type="molecule type" value="Genomic_DNA"/>
</dbReference>
<proteinExistence type="predicted"/>
<evidence type="ECO:0000256" key="1">
    <source>
        <dbReference type="SAM" id="MobiDB-lite"/>
    </source>
</evidence>
<gene>
    <name evidence="3" type="ORF">GIB67_043295</name>
</gene>
<sequence>MNRIAGPSGWQPLPPQSDFTAFENLTNIALTGMTGGQHSHWAGEFDRDTLASLVRGSQTRQMMIEEEHLSMQMTGHPVAVRGRVGKENQIQEANPYETDEEEGEDDIEPEEEGQRTESGGDGRIYVRSSSGEFQLVPELSPAGGNGDSWAGTMSSSTRGQGSQRTRQIRQTTDLSSGYHSSSTRVVRQHLRAATQLTAMSLPVQAPSTSNRRPSHIQEASTIVKLASALAKEGISVFRFDFAGNGESEGSFQYGNYTREADDLRDVVLHFSGSKHVISAILGHSKGGNVVLLYASKYHDMPKVINVSGRFDLKKGIGERLGKDYLQRVKTHGFIDLMNKKEVQYCVTEASLMDRLTTDMHAASLSIEKTCRMSAIGLLPVKKVINSLKNLNSTFKEVLPCSIANKIEYRVLTVHGSMDKIVSVEEASDFAKLIPNHKLQIIEGADHGYSKHLPELANTVLEFIKA</sequence>
<protein>
    <recommendedName>
        <fullName evidence="2">Serine aminopeptidase S33 domain-containing protein</fullName>
    </recommendedName>
</protein>
<feature type="domain" description="Serine aminopeptidase S33" evidence="2">
    <location>
        <begin position="219"/>
        <end position="447"/>
    </location>
</feature>
<dbReference type="InterPro" id="IPR029058">
    <property type="entry name" value="AB_hydrolase_fold"/>
</dbReference>
<dbReference type="AlphaFoldDB" id="A0A7J7NRN3"/>
<feature type="region of interest" description="Disordered" evidence="1">
    <location>
        <begin position="86"/>
        <end position="184"/>
    </location>
</feature>
<evidence type="ECO:0000259" key="2">
    <source>
        <dbReference type="Pfam" id="PF12146"/>
    </source>
</evidence>
<evidence type="ECO:0000313" key="4">
    <source>
        <dbReference type="Proteomes" id="UP000541444"/>
    </source>
</evidence>
<dbReference type="Pfam" id="PF12146">
    <property type="entry name" value="Hydrolase_4"/>
    <property type="match status" value="1"/>
</dbReference>
<reference evidence="3 4" key="1">
    <citation type="journal article" date="2020" name="IScience">
        <title>Genome Sequencing of the Endangered Kingdonia uniflora (Circaeasteraceae, Ranunculales) Reveals Potential Mechanisms of Evolutionary Specialization.</title>
        <authorList>
            <person name="Sun Y."/>
            <person name="Deng T."/>
            <person name="Zhang A."/>
            <person name="Moore M.J."/>
            <person name="Landis J.B."/>
            <person name="Lin N."/>
            <person name="Zhang H."/>
            <person name="Zhang X."/>
            <person name="Huang J."/>
            <person name="Zhang X."/>
            <person name="Sun H."/>
            <person name="Wang H."/>
        </authorList>
    </citation>
    <scope>NUCLEOTIDE SEQUENCE [LARGE SCALE GENOMIC DNA]</scope>
    <source>
        <strain evidence="3">TB1705</strain>
        <tissue evidence="3">Leaf</tissue>
    </source>
</reference>
<feature type="compositionally biased region" description="Polar residues" evidence="1">
    <location>
        <begin position="151"/>
        <end position="184"/>
    </location>
</feature>
<evidence type="ECO:0000313" key="3">
    <source>
        <dbReference type="EMBL" id="KAF6169578.1"/>
    </source>
</evidence>
<dbReference type="OrthoDB" id="9988524at2759"/>
<dbReference type="SUPFAM" id="SSF53474">
    <property type="entry name" value="alpha/beta-Hydrolases"/>
    <property type="match status" value="1"/>
</dbReference>
<feature type="compositionally biased region" description="Acidic residues" evidence="1">
    <location>
        <begin position="97"/>
        <end position="111"/>
    </location>
</feature>